<name>A0A9X0A2Z4_9CNID</name>
<dbReference type="OrthoDB" id="5990078at2759"/>
<keyword evidence="1" id="KW-1133">Transmembrane helix</keyword>
<keyword evidence="1" id="KW-0812">Transmembrane</keyword>
<accession>A0A9X0A2Z4</accession>
<evidence type="ECO:0000256" key="1">
    <source>
        <dbReference type="SAM" id="Phobius"/>
    </source>
</evidence>
<organism evidence="2 3">
    <name type="scientific">Desmophyllum pertusum</name>
    <dbReference type="NCBI Taxonomy" id="174260"/>
    <lineage>
        <taxon>Eukaryota</taxon>
        <taxon>Metazoa</taxon>
        <taxon>Cnidaria</taxon>
        <taxon>Anthozoa</taxon>
        <taxon>Hexacorallia</taxon>
        <taxon>Scleractinia</taxon>
        <taxon>Caryophylliina</taxon>
        <taxon>Caryophylliidae</taxon>
        <taxon>Desmophyllum</taxon>
    </lineage>
</organism>
<reference evidence="2" key="1">
    <citation type="submission" date="2023-01" db="EMBL/GenBank/DDBJ databases">
        <title>Genome assembly of the deep-sea coral Lophelia pertusa.</title>
        <authorList>
            <person name="Herrera S."/>
            <person name="Cordes E."/>
        </authorList>
    </citation>
    <scope>NUCLEOTIDE SEQUENCE</scope>
    <source>
        <strain evidence="2">USNM1676648</strain>
        <tissue evidence="2">Polyp</tissue>
    </source>
</reference>
<feature type="transmembrane region" description="Helical" evidence="1">
    <location>
        <begin position="155"/>
        <end position="175"/>
    </location>
</feature>
<dbReference type="Proteomes" id="UP001163046">
    <property type="component" value="Unassembled WGS sequence"/>
</dbReference>
<protein>
    <submittedName>
        <fullName evidence="2">Uncharacterized protein</fullName>
    </submittedName>
</protein>
<gene>
    <name evidence="2" type="ORF">OS493_023381</name>
</gene>
<dbReference type="AlphaFoldDB" id="A0A9X0A2Z4"/>
<sequence>MKTTIAKNRLIRLVVKYEKKVDDKCVNQTSHNSSGNATEHWQIWLANKQLSSFAKATERLMNLMFYSDSNEEHKEIRAMCVFKSVRKTATTKIYNSWIQFPLLSRGNLADLGSEFNITDCNTEGMDNSQPCVNISKSTGNNSSTKLKNIFERGGWPVTVLFCLFGVFMKVFMYYSPAFLCLFSPTEVTENGVRQIILEGASPVSFRSLMAIAFALLFSEEGLPYVACFVLVLYYVWSSYSSFTNKYQDLALSLFKHCKKSRRDNFTDMALNTDQEQENASNAAERHVSEDGVMKIPKELFHMACEELMPIREGVCILILKIIIIVCFVFLVFSLIMLMNVGATPVMKALLTFLTGSFPKIVDIYVDGSRQKILETMATDEKIPNILQEYMNRPTSCSTHAQELICVANVDEVMIPLVLNANEVNFELVNI</sequence>
<keyword evidence="3" id="KW-1185">Reference proteome</keyword>
<evidence type="ECO:0000313" key="2">
    <source>
        <dbReference type="EMBL" id="KAJ7390669.1"/>
    </source>
</evidence>
<keyword evidence="1" id="KW-0472">Membrane</keyword>
<feature type="transmembrane region" description="Helical" evidence="1">
    <location>
        <begin position="316"/>
        <end position="337"/>
    </location>
</feature>
<proteinExistence type="predicted"/>
<dbReference type="EMBL" id="MU825413">
    <property type="protein sequence ID" value="KAJ7390669.1"/>
    <property type="molecule type" value="Genomic_DNA"/>
</dbReference>
<feature type="transmembrane region" description="Helical" evidence="1">
    <location>
        <begin position="224"/>
        <end position="242"/>
    </location>
</feature>
<comment type="caution">
    <text evidence="2">The sequence shown here is derived from an EMBL/GenBank/DDBJ whole genome shotgun (WGS) entry which is preliminary data.</text>
</comment>
<evidence type="ECO:0000313" key="3">
    <source>
        <dbReference type="Proteomes" id="UP001163046"/>
    </source>
</evidence>